<reference evidence="1 2" key="1">
    <citation type="journal article" date="2020" name="Microorganisms">
        <title>Osmotic Adaptation and Compatible Solute Biosynthesis of Phototrophic Bacteria as Revealed from Genome Analyses.</title>
        <authorList>
            <person name="Imhoff J.F."/>
            <person name="Rahn T."/>
            <person name="Kunzel S."/>
            <person name="Keller A."/>
            <person name="Neulinger S.C."/>
        </authorList>
    </citation>
    <scope>NUCLEOTIDE SEQUENCE [LARGE SCALE GENOMIC DNA]</scope>
    <source>
        <strain evidence="1 2">DSM 15116</strain>
    </source>
</reference>
<keyword evidence="2" id="KW-1185">Reference proteome</keyword>
<dbReference type="EMBL" id="NRSH01000014">
    <property type="protein sequence ID" value="MBK1725911.1"/>
    <property type="molecule type" value="Genomic_DNA"/>
</dbReference>
<name>A0ABS1E2J1_9GAMM</name>
<evidence type="ECO:0000313" key="1">
    <source>
        <dbReference type="EMBL" id="MBK1725911.1"/>
    </source>
</evidence>
<gene>
    <name evidence="1" type="ORF">CKO13_02525</name>
</gene>
<proteinExistence type="predicted"/>
<organism evidence="1 2">
    <name type="scientific">Halorhodospira neutriphila</name>
    <dbReference type="NCBI Taxonomy" id="168379"/>
    <lineage>
        <taxon>Bacteria</taxon>
        <taxon>Pseudomonadati</taxon>
        <taxon>Pseudomonadota</taxon>
        <taxon>Gammaproteobacteria</taxon>
        <taxon>Chromatiales</taxon>
        <taxon>Ectothiorhodospiraceae</taxon>
        <taxon>Halorhodospira</taxon>
    </lineage>
</organism>
<evidence type="ECO:0000313" key="2">
    <source>
        <dbReference type="Proteomes" id="UP000738126"/>
    </source>
</evidence>
<protein>
    <submittedName>
        <fullName evidence="1">Uncharacterized protein</fullName>
    </submittedName>
</protein>
<sequence length="67" mass="6831">MDPRRCRRCEGIGLAVATLLTAGAAAAGWLLGAAAPPEPTQGRRVPVSAAMLKAPERVHSAPLPFAG</sequence>
<feature type="non-terminal residue" evidence="1">
    <location>
        <position position="67"/>
    </location>
</feature>
<dbReference type="RefSeq" id="WP_200256519.1">
    <property type="nucleotide sequence ID" value="NZ_NRSH01000014.1"/>
</dbReference>
<comment type="caution">
    <text evidence="1">The sequence shown here is derived from an EMBL/GenBank/DDBJ whole genome shotgun (WGS) entry which is preliminary data.</text>
</comment>
<dbReference type="Proteomes" id="UP000738126">
    <property type="component" value="Unassembled WGS sequence"/>
</dbReference>
<accession>A0ABS1E2J1</accession>